<dbReference type="GO" id="GO:0004400">
    <property type="term" value="F:histidinol-phosphate transaminase activity"/>
    <property type="evidence" value="ECO:0007669"/>
    <property type="project" value="UniProtKB-EC"/>
</dbReference>
<dbReference type="PATRIC" id="fig|1121877.4.peg.2606"/>
<evidence type="ECO:0000256" key="3">
    <source>
        <dbReference type="ARBA" id="ARBA00022679"/>
    </source>
</evidence>
<evidence type="ECO:0000259" key="6">
    <source>
        <dbReference type="Pfam" id="PF00155"/>
    </source>
</evidence>
<dbReference type="SUPFAM" id="SSF53383">
    <property type="entry name" value="PLP-dependent transferases"/>
    <property type="match status" value="1"/>
</dbReference>
<dbReference type="Gene3D" id="3.90.1150.10">
    <property type="entry name" value="Aspartate Aminotransferase, domain 1"/>
    <property type="match status" value="1"/>
</dbReference>
<dbReference type="InterPro" id="IPR015422">
    <property type="entry name" value="PyrdxlP-dep_Trfase_small"/>
</dbReference>
<dbReference type="InterPro" id="IPR015424">
    <property type="entry name" value="PyrdxlP-dep_Trfase"/>
</dbReference>
<keyword evidence="4 5" id="KW-0663">Pyridoxal phosphate</keyword>
<reference evidence="7 8" key="1">
    <citation type="submission" date="2015-01" db="EMBL/GenBank/DDBJ databases">
        <title>Draft genome of the acidophilic iron oxidizer Ferrimicrobium acidiphilum strain T23.</title>
        <authorList>
            <person name="Poehlein A."/>
            <person name="Eisen S."/>
            <person name="Schloemann M."/>
            <person name="Johnson B.D."/>
            <person name="Daniel R."/>
            <person name="Muehling M."/>
        </authorList>
    </citation>
    <scope>NUCLEOTIDE SEQUENCE [LARGE SCALE GENOMIC DNA]</scope>
    <source>
        <strain evidence="7 8">T23</strain>
    </source>
</reference>
<dbReference type="InterPro" id="IPR004839">
    <property type="entry name" value="Aminotransferase_I/II_large"/>
</dbReference>
<proteinExistence type="inferred from homology"/>
<dbReference type="PANTHER" id="PTHR42885">
    <property type="entry name" value="HISTIDINOL-PHOSPHATE AMINOTRANSFERASE-RELATED"/>
    <property type="match status" value="1"/>
</dbReference>
<dbReference type="PROSITE" id="PS00599">
    <property type="entry name" value="AA_TRANSFER_CLASS_2"/>
    <property type="match status" value="1"/>
</dbReference>
<comment type="similarity">
    <text evidence="5">Belongs to the class-II pyridoxal-phosphate-dependent aminotransferase family.</text>
</comment>
<sequence>MLSPSLPQVLQSSYHSPQLDVEVRLNTNESPLAPPDGFLRDVASRVVGSSLNRYPDRQARELRSRLGSLHGVGAEAVFVGNGSNEVLQAIFLAYGGPWRNVWIAAPTYGMYAQIAATTRTELLHGRRNRSGSVDAGLVDPDAELVVICDPNNPTGMVEPAELRSLPASRPNQFFVVDRAYHDFDLRQIPEWSGENVALVRTFSKALSLAGLRLGYVVADPAVIEVLYAIYLPYHLSALTQMVALTALDWYQELTAMVHMVTHERDLMGARLGSLGLAPYPSATNFILVDMGVNDAHTVWEQLVARSVLVRDASQWSGVGNALRVTIGTPEENTRFITTLEEVLG</sequence>
<dbReference type="GO" id="GO:0030170">
    <property type="term" value="F:pyridoxal phosphate binding"/>
    <property type="evidence" value="ECO:0007669"/>
    <property type="project" value="InterPro"/>
</dbReference>
<accession>A0A0D8FSM4</accession>
<dbReference type="GeneID" id="78373392"/>
<dbReference type="RefSeq" id="WP_035390246.1">
    <property type="nucleotide sequence ID" value="NZ_JQKF01000021.1"/>
</dbReference>
<dbReference type="EC" id="2.6.1.9" evidence="7"/>
<dbReference type="InterPro" id="IPR015421">
    <property type="entry name" value="PyrdxlP-dep_Trfase_major"/>
</dbReference>
<dbReference type="Gene3D" id="3.40.640.10">
    <property type="entry name" value="Type I PLP-dependent aspartate aminotransferase-like (Major domain)"/>
    <property type="match status" value="1"/>
</dbReference>
<name>A0A0D8FSM4_9ACTN</name>
<comment type="cofactor">
    <cofactor evidence="1 5">
        <name>pyridoxal 5'-phosphate</name>
        <dbReference type="ChEBI" id="CHEBI:597326"/>
    </cofactor>
</comment>
<evidence type="ECO:0000313" key="7">
    <source>
        <dbReference type="EMBL" id="KJE75949.1"/>
    </source>
</evidence>
<protein>
    <submittedName>
        <fullName evidence="7">Histidinol-phosphate aminotransferase</fullName>
        <ecNumber evidence="7">2.6.1.9</ecNumber>
    </submittedName>
</protein>
<keyword evidence="2 7" id="KW-0032">Aminotransferase</keyword>
<dbReference type="Proteomes" id="UP000032336">
    <property type="component" value="Unassembled WGS sequence"/>
</dbReference>
<evidence type="ECO:0000256" key="2">
    <source>
        <dbReference type="ARBA" id="ARBA00022576"/>
    </source>
</evidence>
<evidence type="ECO:0000256" key="4">
    <source>
        <dbReference type="ARBA" id="ARBA00022898"/>
    </source>
</evidence>
<dbReference type="Pfam" id="PF00155">
    <property type="entry name" value="Aminotran_1_2"/>
    <property type="match status" value="1"/>
</dbReference>
<organism evidence="7 8">
    <name type="scientific">Ferrimicrobium acidiphilum DSM 19497</name>
    <dbReference type="NCBI Taxonomy" id="1121877"/>
    <lineage>
        <taxon>Bacteria</taxon>
        <taxon>Bacillati</taxon>
        <taxon>Actinomycetota</taxon>
        <taxon>Acidimicrobiia</taxon>
        <taxon>Acidimicrobiales</taxon>
        <taxon>Acidimicrobiaceae</taxon>
        <taxon>Ferrimicrobium</taxon>
    </lineage>
</organism>
<evidence type="ECO:0000256" key="1">
    <source>
        <dbReference type="ARBA" id="ARBA00001933"/>
    </source>
</evidence>
<evidence type="ECO:0000256" key="5">
    <source>
        <dbReference type="RuleBase" id="RU003693"/>
    </source>
</evidence>
<evidence type="ECO:0000313" key="8">
    <source>
        <dbReference type="Proteomes" id="UP000032336"/>
    </source>
</evidence>
<dbReference type="AlphaFoldDB" id="A0A0D8FSM4"/>
<dbReference type="STRING" id="1121877.FEAC_23430"/>
<gene>
    <name evidence="7" type="primary">hisC</name>
    <name evidence="7" type="ORF">FEAC_23430</name>
</gene>
<feature type="domain" description="Aminotransferase class I/classII large" evidence="6">
    <location>
        <begin position="23"/>
        <end position="338"/>
    </location>
</feature>
<keyword evidence="8" id="KW-1185">Reference proteome</keyword>
<dbReference type="CDD" id="cd00609">
    <property type="entry name" value="AAT_like"/>
    <property type="match status" value="1"/>
</dbReference>
<keyword evidence="3 7" id="KW-0808">Transferase</keyword>
<dbReference type="PANTHER" id="PTHR42885:SF2">
    <property type="entry name" value="HISTIDINOL-PHOSPHATE AMINOTRANSFERASE"/>
    <property type="match status" value="1"/>
</dbReference>
<dbReference type="EMBL" id="JXUW01000025">
    <property type="protein sequence ID" value="KJE75949.1"/>
    <property type="molecule type" value="Genomic_DNA"/>
</dbReference>
<dbReference type="InterPro" id="IPR001917">
    <property type="entry name" value="Aminotrans_II_pyridoxalP_BS"/>
</dbReference>
<dbReference type="eggNOG" id="COG0079">
    <property type="taxonomic scope" value="Bacteria"/>
</dbReference>
<comment type="caution">
    <text evidence="7">The sequence shown here is derived from an EMBL/GenBank/DDBJ whole genome shotgun (WGS) entry which is preliminary data.</text>
</comment>